<sequence>MSSTYRIMCLSHDPAIEAGEYTSPEAAEAAIRDGIAQHQHCDLLIGRFSYPLVEVGCPSRLGTPAPGQGGCNGYHRDTEWIDSGWLLVLAHARHAAALPEGIDRHHDVSCWTDQRILRLREELGLELPSRVDESSTEPLPVVHPEEEPQVNDARRVDEQPDHILSTTAVVPSWKQEPDGTWSATVAGAVLTVPPIVSQARRDQLLLLASAAWNRS</sequence>
<dbReference type="Proteomes" id="UP001596263">
    <property type="component" value="Unassembled WGS sequence"/>
</dbReference>
<feature type="region of interest" description="Disordered" evidence="1">
    <location>
        <begin position="129"/>
        <end position="152"/>
    </location>
</feature>
<evidence type="ECO:0000256" key="1">
    <source>
        <dbReference type="SAM" id="MobiDB-lite"/>
    </source>
</evidence>
<reference evidence="3" key="1">
    <citation type="journal article" date="2019" name="Int. J. Syst. Evol. Microbiol.">
        <title>The Global Catalogue of Microorganisms (GCM) 10K type strain sequencing project: providing services to taxonomists for standard genome sequencing and annotation.</title>
        <authorList>
            <consortium name="The Broad Institute Genomics Platform"/>
            <consortium name="The Broad Institute Genome Sequencing Center for Infectious Disease"/>
            <person name="Wu L."/>
            <person name="Ma J."/>
        </authorList>
    </citation>
    <scope>NUCLEOTIDE SEQUENCE [LARGE SCALE GENOMIC DNA]</scope>
    <source>
        <strain evidence="3">KCTC 42586</strain>
    </source>
</reference>
<name>A0ABW0CN55_STRCD</name>
<evidence type="ECO:0000313" key="2">
    <source>
        <dbReference type="EMBL" id="MFC5217295.1"/>
    </source>
</evidence>
<dbReference type="EMBL" id="JBHSKM010000019">
    <property type="protein sequence ID" value="MFC5217295.1"/>
    <property type="molecule type" value="Genomic_DNA"/>
</dbReference>
<evidence type="ECO:0000313" key="3">
    <source>
        <dbReference type="Proteomes" id="UP001596263"/>
    </source>
</evidence>
<keyword evidence="3" id="KW-1185">Reference proteome</keyword>
<protein>
    <submittedName>
        <fullName evidence="2">Uncharacterized protein</fullName>
    </submittedName>
</protein>
<dbReference type="RefSeq" id="WP_380857859.1">
    <property type="nucleotide sequence ID" value="NZ_JBHSKM010000019.1"/>
</dbReference>
<accession>A0ABW0CN55</accession>
<gene>
    <name evidence="2" type="ORF">ACFPQ9_25995</name>
</gene>
<organism evidence="2 3">
    <name type="scientific">Streptomyces coerulescens</name>
    <dbReference type="NCBI Taxonomy" id="29304"/>
    <lineage>
        <taxon>Bacteria</taxon>
        <taxon>Bacillati</taxon>
        <taxon>Actinomycetota</taxon>
        <taxon>Actinomycetes</taxon>
        <taxon>Kitasatosporales</taxon>
        <taxon>Streptomycetaceae</taxon>
        <taxon>Streptomyces</taxon>
    </lineage>
</organism>
<comment type="caution">
    <text evidence="2">The sequence shown here is derived from an EMBL/GenBank/DDBJ whole genome shotgun (WGS) entry which is preliminary data.</text>
</comment>
<proteinExistence type="predicted"/>